<feature type="compositionally biased region" description="Polar residues" evidence="2">
    <location>
        <begin position="1"/>
        <end position="37"/>
    </location>
</feature>
<dbReference type="Proteomes" id="UP000492821">
    <property type="component" value="Unassembled WGS sequence"/>
</dbReference>
<feature type="compositionally biased region" description="Polar residues" evidence="2">
    <location>
        <begin position="84"/>
        <end position="99"/>
    </location>
</feature>
<feature type="region of interest" description="Disordered" evidence="2">
    <location>
        <begin position="273"/>
        <end position="325"/>
    </location>
</feature>
<evidence type="ECO:0000313" key="4">
    <source>
        <dbReference type="WBParaSite" id="Pan_g11922.t1"/>
    </source>
</evidence>
<evidence type="ECO:0000256" key="1">
    <source>
        <dbReference type="SAM" id="Coils"/>
    </source>
</evidence>
<organism evidence="3 4">
    <name type="scientific">Panagrellus redivivus</name>
    <name type="common">Microworm</name>
    <dbReference type="NCBI Taxonomy" id="6233"/>
    <lineage>
        <taxon>Eukaryota</taxon>
        <taxon>Metazoa</taxon>
        <taxon>Ecdysozoa</taxon>
        <taxon>Nematoda</taxon>
        <taxon>Chromadorea</taxon>
        <taxon>Rhabditida</taxon>
        <taxon>Tylenchina</taxon>
        <taxon>Panagrolaimomorpha</taxon>
        <taxon>Panagrolaimoidea</taxon>
        <taxon>Panagrolaimidae</taxon>
        <taxon>Panagrellus</taxon>
    </lineage>
</organism>
<dbReference type="WBParaSite" id="Pan_g11922.t1">
    <property type="protein sequence ID" value="Pan_g11922.t1"/>
    <property type="gene ID" value="Pan_g11922"/>
</dbReference>
<protein>
    <submittedName>
        <fullName evidence="4">IENR2 domain-containing protein</fullName>
    </submittedName>
</protein>
<feature type="region of interest" description="Disordered" evidence="2">
    <location>
        <begin position="1"/>
        <end position="42"/>
    </location>
</feature>
<keyword evidence="3" id="KW-1185">Reference proteome</keyword>
<feature type="region of interest" description="Disordered" evidence="2">
    <location>
        <begin position="80"/>
        <end position="102"/>
    </location>
</feature>
<reference evidence="4" key="2">
    <citation type="submission" date="2020-10" db="UniProtKB">
        <authorList>
            <consortium name="WormBaseParasite"/>
        </authorList>
    </citation>
    <scope>IDENTIFICATION</scope>
</reference>
<feature type="compositionally biased region" description="Acidic residues" evidence="2">
    <location>
        <begin position="296"/>
        <end position="325"/>
    </location>
</feature>
<dbReference type="AlphaFoldDB" id="A0A7E4URE2"/>
<proteinExistence type="predicted"/>
<feature type="coiled-coil region" evidence="1">
    <location>
        <begin position="148"/>
        <end position="175"/>
    </location>
</feature>
<name>A0A7E4URE2_PANRE</name>
<evidence type="ECO:0000256" key="2">
    <source>
        <dbReference type="SAM" id="MobiDB-lite"/>
    </source>
</evidence>
<sequence length="325" mass="36060">MQNIASIPTDNQENHTPGPSTSSEKDLNPTNEASFRQQRPLIEEDYVDIETIDSYVEILTVGPESSDNAAETGHLRVDLPQEAPQPSTSVPSGSATASTVDPELDDGAEPVPINVLHANFPSEASSSNILTVNAELQSRANRVLTSRNSQLKARVEEQQQIISDQKKKIFELRKKLRETMNGRPRKPINKALSKTTKRVHLKKFYDINGITPREAFNIMPNKLSVEEDAAIMTAIGMSQNKRRKLKMLLIKHGCDILAANNNVENLLSAQKTLEDGSDNEETSNEVVADTCFESESGMEEEDDRDSEMFDDFVDAEPDEYPTDAS</sequence>
<accession>A0A7E4URE2</accession>
<reference evidence="3" key="1">
    <citation type="journal article" date="2013" name="Genetics">
        <title>The draft genome and transcriptome of Panagrellus redivivus are shaped by the harsh demands of a free-living lifestyle.</title>
        <authorList>
            <person name="Srinivasan J."/>
            <person name="Dillman A.R."/>
            <person name="Macchietto M.G."/>
            <person name="Heikkinen L."/>
            <person name="Lakso M."/>
            <person name="Fracchia K.M."/>
            <person name="Antoshechkin I."/>
            <person name="Mortazavi A."/>
            <person name="Wong G."/>
            <person name="Sternberg P.W."/>
        </authorList>
    </citation>
    <scope>NUCLEOTIDE SEQUENCE [LARGE SCALE GENOMIC DNA]</scope>
    <source>
        <strain evidence="3">MT8872</strain>
    </source>
</reference>
<keyword evidence="1" id="KW-0175">Coiled coil</keyword>
<evidence type="ECO:0000313" key="3">
    <source>
        <dbReference type="Proteomes" id="UP000492821"/>
    </source>
</evidence>